<evidence type="ECO:0008006" key="3">
    <source>
        <dbReference type="Google" id="ProtNLM"/>
    </source>
</evidence>
<dbReference type="STRING" id="80852.AWOD_II_0529"/>
<evidence type="ECO:0000313" key="1">
    <source>
        <dbReference type="EMBL" id="CED57171.1"/>
    </source>
</evidence>
<accession>A0A090I6Q1</accession>
<dbReference type="AlphaFoldDB" id="A0A090I6Q1"/>
<protein>
    <recommendedName>
        <fullName evidence="3">PilZ domain-containing protein</fullName>
    </recommendedName>
</protein>
<gene>
    <name evidence="1" type="ORF">AWOD_II_0529</name>
</gene>
<dbReference type="KEGG" id="awd:AWOD_II_0529"/>
<dbReference type="EMBL" id="LN554847">
    <property type="protein sequence ID" value="CED57171.1"/>
    <property type="molecule type" value="Genomic_DNA"/>
</dbReference>
<sequence>MSHDEYFSVHYDLTINVEPLAADNSLPSMAAFEREIPAPFRVAQECSTLDDVSENELSFLKQDDGKRLAHYLTNQNQKINLLLSYLLIQQDNEIFRHKTSSFGASKFTFESKTSFDLHQKARVKLFLEHPPAAIYCYAAVTQCTPTDSGFMVEMAYELLRDIDQDLLIKAALYQQQKLLKLRAQERNLT</sequence>
<organism evidence="1 2">
    <name type="scientific">Aliivibrio wodanis</name>
    <dbReference type="NCBI Taxonomy" id="80852"/>
    <lineage>
        <taxon>Bacteria</taxon>
        <taxon>Pseudomonadati</taxon>
        <taxon>Pseudomonadota</taxon>
        <taxon>Gammaproteobacteria</taxon>
        <taxon>Vibrionales</taxon>
        <taxon>Vibrionaceae</taxon>
        <taxon>Aliivibrio</taxon>
    </lineage>
</organism>
<dbReference type="OrthoDB" id="5890620at2"/>
<name>A0A090I6Q1_9GAMM</name>
<keyword evidence="2" id="KW-1185">Reference proteome</keyword>
<dbReference type="Proteomes" id="UP000032427">
    <property type="component" value="Chromosome 2"/>
</dbReference>
<dbReference type="GeneID" id="28542780"/>
<proteinExistence type="predicted"/>
<reference evidence="2" key="1">
    <citation type="submission" date="2014-09" db="EMBL/GenBank/DDBJ databases">
        <authorList>
            <person name="Hjerde E."/>
        </authorList>
    </citation>
    <scope>NUCLEOTIDE SEQUENCE [LARGE SCALE GENOMIC DNA]</scope>
    <source>
        <strain evidence="2">06/09/139</strain>
    </source>
</reference>
<dbReference type="PATRIC" id="fig|80852.17.peg.3299"/>
<evidence type="ECO:0000313" key="2">
    <source>
        <dbReference type="Proteomes" id="UP000032427"/>
    </source>
</evidence>
<dbReference type="HOGENOM" id="CLU_116211_1_0_6"/>